<dbReference type="EnsemblBacteria" id="ACS30496">
    <property type="protein sequence ID" value="ACS30496"/>
    <property type="gene ID" value="Mlut_09790"/>
</dbReference>
<dbReference type="KEGG" id="mlu:Mlut_09790"/>
<dbReference type="Proteomes" id="UP000248985">
    <property type="component" value="Chromosome 1"/>
</dbReference>
<dbReference type="PATRIC" id="fig|465515.4.peg.933"/>
<organism evidence="2 4">
    <name type="scientific">Micrococcus luteus (strain ATCC 4698 / DSM 20030 / JCM 1464 / CCM 169 / CCUG 5858 / IAM 1056 / NBRC 3333 / NCIMB 9278 / NCTC 2665 / VKM Ac-2230)</name>
    <name type="common">Micrococcus lysodeikticus</name>
    <dbReference type="NCBI Taxonomy" id="465515"/>
    <lineage>
        <taxon>Bacteria</taxon>
        <taxon>Bacillati</taxon>
        <taxon>Actinomycetota</taxon>
        <taxon>Actinomycetes</taxon>
        <taxon>Micrococcales</taxon>
        <taxon>Micrococcaceae</taxon>
        <taxon>Micrococcus</taxon>
    </lineage>
</organism>
<dbReference type="Proteomes" id="UP000000738">
    <property type="component" value="Chromosome"/>
</dbReference>
<evidence type="ECO:0000313" key="4">
    <source>
        <dbReference type="Proteomes" id="UP000000738"/>
    </source>
</evidence>
<gene>
    <name evidence="2" type="ordered locus">Mlut_09790</name>
    <name evidence="3" type="ORF">NCTC2665_01998</name>
</gene>
<dbReference type="HOGENOM" id="CLU_1568948_0_0_11"/>
<dbReference type="EMBL" id="CP001628">
    <property type="protein sequence ID" value="ACS30496.1"/>
    <property type="molecule type" value="Genomic_DNA"/>
</dbReference>
<dbReference type="AlphaFoldDB" id="C5CAW3"/>
<accession>C5CAW3</accession>
<feature type="region of interest" description="Disordered" evidence="1">
    <location>
        <begin position="12"/>
        <end position="82"/>
    </location>
</feature>
<evidence type="ECO:0000256" key="1">
    <source>
        <dbReference type="SAM" id="MobiDB-lite"/>
    </source>
</evidence>
<evidence type="ECO:0000313" key="2">
    <source>
        <dbReference type="EMBL" id="ACS30496.1"/>
    </source>
</evidence>
<dbReference type="RefSeq" id="WP_010078861.1">
    <property type="nucleotide sequence ID" value="NC_012803.1"/>
</dbReference>
<protein>
    <submittedName>
        <fullName evidence="2">Uncharacterized protein</fullName>
    </submittedName>
</protein>
<reference evidence="4" key="2">
    <citation type="journal article" date="2010" name="J. Bacteriol.">
        <title>Genome sequence of the Fleming strain of Micrococcus luteus, a simple free-living actinobacterium.</title>
        <authorList>
            <person name="Young M."/>
            <person name="Artsatbanov V."/>
            <person name="Beller H.R."/>
            <person name="Chandra G."/>
            <person name="Chater K.F."/>
            <person name="Dover L.G."/>
            <person name="Goh E.B."/>
            <person name="Kahan T."/>
            <person name="Kaprelyants A.S."/>
            <person name="Kyrpides N."/>
            <person name="Lapidus A."/>
            <person name="Lowry S.R."/>
            <person name="Lykidis A."/>
            <person name="Mahillon J."/>
            <person name="Markowitz V."/>
            <person name="Mavromatis K."/>
            <person name="Mukamolova G.V."/>
            <person name="Oren A."/>
            <person name="Rokem J.S."/>
            <person name="Smith M.C."/>
            <person name="Young D.I."/>
            <person name="Greenblatt C.L."/>
        </authorList>
    </citation>
    <scope>NUCLEOTIDE SEQUENCE [LARGE SCALE GENOMIC DNA]</scope>
    <source>
        <strain evidence="4">ATCC 4698 / DSM 20030 / JCM 1464 / NBRC 3333 / NCIMB 9278 / NCTC 2665 / VKM Ac-2230</strain>
    </source>
</reference>
<sequence length="170" mass="16451">MAGGLIAALALSGCGSTTSSPPGSSAGETVTASTATSVGSASSPDAASPTPGGQDSESARQQIPTDAVAAQEFGPEAQVGTTGRVLGDQGYDVTGHCSGGTEVSYRVLLDGETVVSGSLLCGAEQRNTGLLQGDAGEVQVNVEGVDVNGIRGFVALVPASADEGETAPPG</sequence>
<proteinExistence type="predicted"/>
<keyword evidence="4" id="KW-1185">Reference proteome</keyword>
<dbReference type="GeneID" id="93345139"/>
<name>C5CAW3_MICLC</name>
<evidence type="ECO:0000313" key="3">
    <source>
        <dbReference type="EMBL" id="SQG49451.1"/>
    </source>
</evidence>
<feature type="compositionally biased region" description="Low complexity" evidence="1">
    <location>
        <begin position="12"/>
        <end position="53"/>
    </location>
</feature>
<feature type="compositionally biased region" description="Polar residues" evidence="1">
    <location>
        <begin position="55"/>
        <end position="64"/>
    </location>
</feature>
<reference evidence="3 5" key="3">
    <citation type="submission" date="2018-06" db="EMBL/GenBank/DDBJ databases">
        <authorList>
            <consortium name="Pathogen Informatics"/>
            <person name="Doyle S."/>
        </authorList>
    </citation>
    <scope>NUCLEOTIDE SEQUENCE [LARGE SCALE GENOMIC DNA]</scope>
    <source>
        <strain evidence="3 5">NCTC2665</strain>
    </source>
</reference>
<dbReference type="EMBL" id="LS483396">
    <property type="protein sequence ID" value="SQG49451.1"/>
    <property type="molecule type" value="Genomic_DNA"/>
</dbReference>
<evidence type="ECO:0000313" key="5">
    <source>
        <dbReference type="Proteomes" id="UP000248985"/>
    </source>
</evidence>
<reference evidence="2" key="1">
    <citation type="submission" date="2009-05" db="EMBL/GenBank/DDBJ databases">
        <title>Complete sequence of Micrococcus luteus NCTC 2665.</title>
        <authorList>
            <consortium name="US DOE Joint Genome Institute"/>
            <person name="Lucas S."/>
            <person name="Copeland A."/>
            <person name="Lapidus A."/>
            <person name="Glavina del Rio T."/>
            <person name="Dalin E."/>
            <person name="Tice H."/>
            <person name="Bruce D."/>
            <person name="Goodwin L."/>
            <person name="Pitluck S."/>
            <person name="Lowry S."/>
            <person name="Larimer F."/>
            <person name="Land M."/>
            <person name="Hauser L."/>
            <person name="Kyrpides N."/>
            <person name="Lykidis A."/>
            <person name="Young M."/>
            <person name="Greenblatt C."/>
        </authorList>
    </citation>
    <scope>NUCLEOTIDE SEQUENCE</scope>
    <source>
        <strain evidence="2">NCTC 2665</strain>
    </source>
</reference>